<keyword evidence="2 6" id="KW-0698">rRNA processing</keyword>
<feature type="binding site" evidence="6">
    <location>
        <position position="76"/>
    </location>
    <ligand>
        <name>S-adenosyl-L-methionine</name>
        <dbReference type="ChEBI" id="CHEBI:59789"/>
    </ligand>
</feature>
<feature type="binding site" evidence="6">
    <location>
        <position position="97"/>
    </location>
    <ligand>
        <name>S-adenosyl-L-methionine</name>
        <dbReference type="ChEBI" id="CHEBI:59789"/>
    </ligand>
</feature>
<keyword evidence="3 6" id="KW-0489">Methyltransferase</keyword>
<dbReference type="NCBIfam" id="TIGR00006">
    <property type="entry name" value="16S rRNA (cytosine(1402)-N(4))-methyltransferase RsmH"/>
    <property type="match status" value="1"/>
</dbReference>
<proteinExistence type="inferred from homology"/>
<dbReference type="EC" id="2.1.1.199" evidence="6"/>
<dbReference type="HAMAP" id="MF_01007">
    <property type="entry name" value="16SrRNA_methyltr_H"/>
    <property type="match status" value="1"/>
</dbReference>
<dbReference type="Gene3D" id="1.10.150.170">
    <property type="entry name" value="Putative methyltransferase TM0872, insert domain"/>
    <property type="match status" value="1"/>
</dbReference>
<evidence type="ECO:0000256" key="1">
    <source>
        <dbReference type="ARBA" id="ARBA00010396"/>
    </source>
</evidence>
<evidence type="ECO:0000256" key="5">
    <source>
        <dbReference type="ARBA" id="ARBA00022691"/>
    </source>
</evidence>
<evidence type="ECO:0000256" key="4">
    <source>
        <dbReference type="ARBA" id="ARBA00022679"/>
    </source>
</evidence>
<reference evidence="7 8" key="1">
    <citation type="journal article" date="2016" name="Nat. Commun.">
        <title>Thousands of microbial genomes shed light on interconnected biogeochemical processes in an aquifer system.</title>
        <authorList>
            <person name="Anantharaman K."/>
            <person name="Brown C.T."/>
            <person name="Hug L.A."/>
            <person name="Sharon I."/>
            <person name="Castelle C.J."/>
            <person name="Probst A.J."/>
            <person name="Thomas B.C."/>
            <person name="Singh A."/>
            <person name="Wilkins M.J."/>
            <person name="Karaoz U."/>
            <person name="Brodie E.L."/>
            <person name="Williams K.H."/>
            <person name="Hubbard S.S."/>
            <person name="Banfield J.F."/>
        </authorList>
    </citation>
    <scope>NUCLEOTIDE SEQUENCE [LARGE SCALE GENOMIC DNA]</scope>
</reference>
<accession>A0A1G2U0G8</accession>
<evidence type="ECO:0000256" key="6">
    <source>
        <dbReference type="HAMAP-Rule" id="MF_01007"/>
    </source>
</evidence>
<dbReference type="InterPro" id="IPR029063">
    <property type="entry name" value="SAM-dependent_MTases_sf"/>
</dbReference>
<evidence type="ECO:0000313" key="7">
    <source>
        <dbReference type="EMBL" id="OHB02994.1"/>
    </source>
</evidence>
<evidence type="ECO:0000256" key="2">
    <source>
        <dbReference type="ARBA" id="ARBA00022552"/>
    </source>
</evidence>
<dbReference type="PANTHER" id="PTHR11265:SF0">
    <property type="entry name" value="12S RRNA N4-METHYLCYTIDINE METHYLTRANSFERASE"/>
    <property type="match status" value="1"/>
</dbReference>
<dbReference type="Proteomes" id="UP000179283">
    <property type="component" value="Unassembled WGS sequence"/>
</dbReference>
<comment type="caution">
    <text evidence="7">The sequence shown here is derived from an EMBL/GenBank/DDBJ whole genome shotgun (WGS) entry which is preliminary data.</text>
</comment>
<protein>
    <recommendedName>
        <fullName evidence="6">Ribosomal RNA small subunit methyltransferase H</fullName>
        <ecNumber evidence="6">2.1.1.199</ecNumber>
    </recommendedName>
    <alternativeName>
        <fullName evidence="6">16S rRNA m(4)C1402 methyltransferase</fullName>
    </alternativeName>
    <alternativeName>
        <fullName evidence="6">rRNA (cytosine-N(4)-)-methyltransferase RsmH</fullName>
    </alternativeName>
</protein>
<name>A0A1G2U0G8_9BACT</name>
<dbReference type="InterPro" id="IPR002903">
    <property type="entry name" value="RsmH"/>
</dbReference>
<keyword evidence="5 6" id="KW-0949">S-adenosyl-L-methionine</keyword>
<organism evidence="7 8">
    <name type="scientific">Candidatus Zambryskibacteria bacterium RIFCSPLOWO2_01_FULL_43_17</name>
    <dbReference type="NCBI Taxonomy" id="1802760"/>
    <lineage>
        <taxon>Bacteria</taxon>
        <taxon>Candidatus Zambryskiibacteriota</taxon>
    </lineage>
</organism>
<sequence>MSHVPVLLHEAIEGLSIVDGDVVVDATLGNAGHSQAILNLKKDIRLIGIDLDRQAIERSKEILGSDKRVTFVCESYRNLKVILEKLGVKEINKILFDFGFSSDQIAQSGRGFSFQSDEPLLMTFSSNSEDGALTAYEIVNSWSEEDIRKVIRNYGEERFAGRIAKGIVKAREKKPIGTTFELVDVIKASTPFAYHRGRIHPATRTFQALRIAVNDELEAIQEGLEEGFRHLAVGGRIVAISFHSHEDRIVKHMFRAWSDAGVANLITKKPITPSDEELLNNPRARSAKMRVLEKI</sequence>
<comment type="catalytic activity">
    <reaction evidence="6">
        <text>cytidine(1402) in 16S rRNA + S-adenosyl-L-methionine = N(4)-methylcytidine(1402) in 16S rRNA + S-adenosyl-L-homocysteine + H(+)</text>
        <dbReference type="Rhea" id="RHEA:42928"/>
        <dbReference type="Rhea" id="RHEA-COMP:10286"/>
        <dbReference type="Rhea" id="RHEA-COMP:10287"/>
        <dbReference type="ChEBI" id="CHEBI:15378"/>
        <dbReference type="ChEBI" id="CHEBI:57856"/>
        <dbReference type="ChEBI" id="CHEBI:59789"/>
        <dbReference type="ChEBI" id="CHEBI:74506"/>
        <dbReference type="ChEBI" id="CHEBI:82748"/>
        <dbReference type="EC" id="2.1.1.199"/>
    </reaction>
</comment>
<feature type="binding site" evidence="6">
    <location>
        <begin position="31"/>
        <end position="33"/>
    </location>
    <ligand>
        <name>S-adenosyl-L-methionine</name>
        <dbReference type="ChEBI" id="CHEBI:59789"/>
    </ligand>
</feature>
<dbReference type="PANTHER" id="PTHR11265">
    <property type="entry name" value="S-ADENOSYL-METHYLTRANSFERASE MRAW"/>
    <property type="match status" value="1"/>
</dbReference>
<dbReference type="Gene3D" id="3.40.50.150">
    <property type="entry name" value="Vaccinia Virus protein VP39"/>
    <property type="match status" value="1"/>
</dbReference>
<dbReference type="EMBL" id="MHWD01000027">
    <property type="protein sequence ID" value="OHB02994.1"/>
    <property type="molecule type" value="Genomic_DNA"/>
</dbReference>
<evidence type="ECO:0000256" key="3">
    <source>
        <dbReference type="ARBA" id="ARBA00022603"/>
    </source>
</evidence>
<comment type="function">
    <text evidence="6">Specifically methylates the N4 position of cytidine in position 1402 (C1402) of 16S rRNA.</text>
</comment>
<evidence type="ECO:0000313" key="8">
    <source>
        <dbReference type="Proteomes" id="UP000179283"/>
    </source>
</evidence>
<keyword evidence="6" id="KW-0963">Cytoplasm</keyword>
<feature type="binding site" evidence="6">
    <location>
        <position position="50"/>
    </location>
    <ligand>
        <name>S-adenosyl-L-methionine</name>
        <dbReference type="ChEBI" id="CHEBI:59789"/>
    </ligand>
</feature>
<gene>
    <name evidence="6" type="primary">rsmH</name>
    <name evidence="7" type="ORF">A2920_02895</name>
</gene>
<dbReference type="GO" id="GO:0005737">
    <property type="term" value="C:cytoplasm"/>
    <property type="evidence" value="ECO:0007669"/>
    <property type="project" value="UniProtKB-SubCell"/>
</dbReference>
<dbReference type="InterPro" id="IPR023397">
    <property type="entry name" value="SAM-dep_MeTrfase_MraW_recog"/>
</dbReference>
<dbReference type="GO" id="GO:0070475">
    <property type="term" value="P:rRNA base methylation"/>
    <property type="evidence" value="ECO:0007669"/>
    <property type="project" value="UniProtKB-UniRule"/>
</dbReference>
<keyword evidence="4 6" id="KW-0808">Transferase</keyword>
<dbReference type="PIRSF" id="PIRSF004486">
    <property type="entry name" value="MraW"/>
    <property type="match status" value="1"/>
</dbReference>
<dbReference type="SUPFAM" id="SSF81799">
    <property type="entry name" value="Putative methyltransferase TM0872, insert domain"/>
    <property type="match status" value="1"/>
</dbReference>
<dbReference type="Pfam" id="PF01795">
    <property type="entry name" value="Methyltransf_5"/>
    <property type="match status" value="1"/>
</dbReference>
<comment type="subcellular location">
    <subcellularLocation>
        <location evidence="6">Cytoplasm</location>
    </subcellularLocation>
</comment>
<dbReference type="SUPFAM" id="SSF53335">
    <property type="entry name" value="S-adenosyl-L-methionine-dependent methyltransferases"/>
    <property type="match status" value="1"/>
</dbReference>
<feature type="binding site" evidence="6">
    <location>
        <position position="104"/>
    </location>
    <ligand>
        <name>S-adenosyl-L-methionine</name>
        <dbReference type="ChEBI" id="CHEBI:59789"/>
    </ligand>
</feature>
<dbReference type="GO" id="GO:0071424">
    <property type="term" value="F:rRNA (cytosine-N4-)-methyltransferase activity"/>
    <property type="evidence" value="ECO:0007669"/>
    <property type="project" value="UniProtKB-UniRule"/>
</dbReference>
<comment type="similarity">
    <text evidence="1 6">Belongs to the methyltransferase superfamily. RsmH family.</text>
</comment>
<dbReference type="AlphaFoldDB" id="A0A1G2U0G8"/>